<keyword evidence="1" id="KW-0812">Transmembrane</keyword>
<dbReference type="Proteomes" id="UP000265715">
    <property type="component" value="Unassembled WGS sequence"/>
</dbReference>
<dbReference type="EMBL" id="QXDL01000155">
    <property type="protein sequence ID" value="RIH81696.1"/>
    <property type="molecule type" value="Genomic_DNA"/>
</dbReference>
<evidence type="ECO:0000313" key="2">
    <source>
        <dbReference type="EMBL" id="RIH81696.1"/>
    </source>
</evidence>
<name>A0A399ED07_9DEIN</name>
<dbReference type="OrthoDB" id="27024at2"/>
<keyword evidence="3" id="KW-1185">Reference proteome</keyword>
<accession>A0A399ED07</accession>
<comment type="caution">
    <text evidence="2">The sequence shown here is derived from an EMBL/GenBank/DDBJ whole genome shotgun (WGS) entry which is preliminary data.</text>
</comment>
<gene>
    <name evidence="2" type="ORF">Mterra_03010</name>
</gene>
<proteinExistence type="predicted"/>
<keyword evidence="1" id="KW-0472">Membrane</keyword>
<dbReference type="RefSeq" id="WP_119315978.1">
    <property type="nucleotide sequence ID" value="NZ_QXDL01000155.1"/>
</dbReference>
<sequence>MRPLAFVGWFVVAFSGFFVLAAIGDLLGGSAAEDAEPGVVAGLAVFFAVVGYLGYRLAVSRPVGAAALSPEQRVLELAQRMQGRLTLAEVVLHCKMPVPQAKEVMKTLVRQGLAELHLTDGGEEVYAFGGFIPEEKASAKDPFET</sequence>
<keyword evidence="1" id="KW-1133">Transmembrane helix</keyword>
<dbReference type="Gene3D" id="1.10.10.10">
    <property type="entry name" value="Winged helix-like DNA-binding domain superfamily/Winged helix DNA-binding domain"/>
    <property type="match status" value="1"/>
</dbReference>
<feature type="transmembrane region" description="Helical" evidence="1">
    <location>
        <begin position="37"/>
        <end position="55"/>
    </location>
</feature>
<organism evidence="2 3">
    <name type="scientific">Calidithermus terrae</name>
    <dbReference type="NCBI Taxonomy" id="1408545"/>
    <lineage>
        <taxon>Bacteria</taxon>
        <taxon>Thermotogati</taxon>
        <taxon>Deinococcota</taxon>
        <taxon>Deinococci</taxon>
        <taxon>Thermales</taxon>
        <taxon>Thermaceae</taxon>
        <taxon>Calidithermus</taxon>
    </lineage>
</organism>
<protein>
    <submittedName>
        <fullName evidence="2">Uncharacterized protein</fullName>
    </submittedName>
</protein>
<evidence type="ECO:0000313" key="3">
    <source>
        <dbReference type="Proteomes" id="UP000265715"/>
    </source>
</evidence>
<dbReference type="InterPro" id="IPR036388">
    <property type="entry name" value="WH-like_DNA-bd_sf"/>
</dbReference>
<dbReference type="AlphaFoldDB" id="A0A399ED07"/>
<evidence type="ECO:0000256" key="1">
    <source>
        <dbReference type="SAM" id="Phobius"/>
    </source>
</evidence>
<reference evidence="2 3" key="1">
    <citation type="submission" date="2018-08" db="EMBL/GenBank/DDBJ databases">
        <title>Meiothermus terrae DSM 26712 genome sequencing project.</title>
        <authorList>
            <person name="Da Costa M.S."/>
            <person name="Albuquerque L."/>
            <person name="Raposo P."/>
            <person name="Froufe H.J.C."/>
            <person name="Barroso C.S."/>
            <person name="Egas C."/>
        </authorList>
    </citation>
    <scope>NUCLEOTIDE SEQUENCE [LARGE SCALE GENOMIC DNA]</scope>
    <source>
        <strain evidence="2 3">DSM 26712</strain>
    </source>
</reference>